<dbReference type="Proteomes" id="UP001259659">
    <property type="component" value="Unassembled WGS sequence"/>
</dbReference>
<accession>A0ABU2FHA4</accession>
<proteinExistence type="predicted"/>
<dbReference type="EMBL" id="JAMQON010000006">
    <property type="protein sequence ID" value="MDS0261318.1"/>
    <property type="molecule type" value="Genomic_DNA"/>
</dbReference>
<organism evidence="1 2">
    <name type="scientific">Haloarcula saliterrae</name>
    <dbReference type="NCBI Taxonomy" id="2950534"/>
    <lineage>
        <taxon>Archaea</taxon>
        <taxon>Methanobacteriati</taxon>
        <taxon>Methanobacteriota</taxon>
        <taxon>Stenosarchaea group</taxon>
        <taxon>Halobacteria</taxon>
        <taxon>Halobacteriales</taxon>
        <taxon>Haloarculaceae</taxon>
        <taxon>Haloarcula</taxon>
    </lineage>
</organism>
<evidence type="ECO:0000313" key="2">
    <source>
        <dbReference type="Proteomes" id="UP001259659"/>
    </source>
</evidence>
<dbReference type="RefSeq" id="WP_310921139.1">
    <property type="nucleotide sequence ID" value="NZ_JAMQON010000006.1"/>
</dbReference>
<gene>
    <name evidence="1" type="ORF">NDI56_18110</name>
</gene>
<name>A0ABU2FHA4_9EURY</name>
<protein>
    <submittedName>
        <fullName evidence="1">PRC-barrel domain containing protein</fullName>
    </submittedName>
</protein>
<evidence type="ECO:0000313" key="1">
    <source>
        <dbReference type="EMBL" id="MDS0261318.1"/>
    </source>
</evidence>
<sequence>MDQQITEADIGKIVVYDGDPVGRVGEYRNATAYVDRDPDIDETIQGKLGWDDTDELWPLQPEVVRETTDEEIRLDAPM</sequence>
<comment type="caution">
    <text evidence="1">The sequence shown here is derived from an EMBL/GenBank/DDBJ whole genome shotgun (WGS) entry which is preliminary data.</text>
</comment>
<reference evidence="1 2" key="1">
    <citation type="submission" date="2022-06" db="EMBL/GenBank/DDBJ databases">
        <title>Haloarcula sp. a new haloarchaeum isolate from saline soil.</title>
        <authorList>
            <person name="Strakova D."/>
            <person name="Galisteo C."/>
            <person name="Sanchez-Porro C."/>
            <person name="Ventosa A."/>
        </authorList>
    </citation>
    <scope>NUCLEOTIDE SEQUENCE [LARGE SCALE GENOMIC DNA]</scope>
    <source>
        <strain evidence="1 2">S1CR25-12</strain>
    </source>
</reference>
<keyword evidence="2" id="KW-1185">Reference proteome</keyword>